<gene>
    <name evidence="3" type="ORF">Fuma_05159</name>
</gene>
<evidence type="ECO:0000256" key="1">
    <source>
        <dbReference type="SAM" id="Coils"/>
    </source>
</evidence>
<dbReference type="InterPro" id="IPR004879">
    <property type="entry name" value="Ssp411-like_TRX"/>
</dbReference>
<dbReference type="STRING" id="1891926.Fuma_05159"/>
<dbReference type="CDD" id="cd02955">
    <property type="entry name" value="SSP411"/>
    <property type="match status" value="1"/>
</dbReference>
<sequence>MGICGRRRIFSMEYSLMSQTGFAAFLKVGVAVISLLPNAIAEESPAHAKDQPANRLAQESSPYLLLHAHNPVDWYPWGPEAFEKAKREEKPIFLSVGYSSCYWCHVMERKVFSDGPIAEFLNEHFVNIKVDREERPDIDDIYMTSLLVYQQLVGGRGGGGWPLSMFLTPEGNPIAGATYLPPNDSPERGPGFLTAATKISTLWNNNREALERSGELMAAQVQRMTRPGVDLEATALNADLVTAAVDEVQEMYDPVWGGVDFKATNPDGPRFPNVPRMELVLDAFEASGDKDLLDIVEQSLLKMARGGIRDHLAGGFHRYSTDRKWLVPHFEKMLYDQAMLLGVYTRTARLSNNNLLAEVAAEIADFVLRDMTTPEGGFCSALDAETNAIEGEYYVWSKQEIQDTLGAKDSSLFEQVYGLNAENSFEHGFVLHLPSPLAAVAAEQKQELSSLEEKLQQHRSKLLEVRSKRERPLLDDKVLTAWNALMIRALAYSGRELQRPQDTDAAARATNFLLTNLRSADGNLLRTWRNGAPKHNGYLDDYAFLVDALLELHTTTNDQKWLEEATKLASQQVESFYDETLQAFYFTSSNHEQLIARTSSVYDSVFASANSVSVRNLIRLDQHNKSSQFRSIAADTLQRFAPVLEKSPASCCGLARSLDLWLTTAKDREADAESVSHVKTIGATLTAASEQRMQSPNSNYILTGSDNDKTPATVGTPDDANPNASTAAVIEQTAFKPFVPGPDDTAAKDEKPKLVKVKIYPLYNKLPRGGKCYVAIELDIKDGWHINANPSNPDYMKPTKVEINTKQKVKLTKLKYPKHHTLQLFETATHVYDGKIMVYGILEIDEKETAKVAELEFHVHFQACNSSECLLPDEVVMKGKLQLAKPGETLKKINEEKFRKLLESLKKAKQS</sequence>
<name>A0A1P8WN86_9PLAN</name>
<dbReference type="InterPro" id="IPR008928">
    <property type="entry name" value="6-hairpin_glycosidase_sf"/>
</dbReference>
<protein>
    <submittedName>
        <fullName evidence="3">Thioredoxin-related protein</fullName>
    </submittedName>
</protein>
<dbReference type="Gene3D" id="1.50.10.10">
    <property type="match status" value="1"/>
</dbReference>
<dbReference type="PANTHER" id="PTHR42899:SF1">
    <property type="entry name" value="SPERMATOGENESIS-ASSOCIATED PROTEIN 20"/>
    <property type="match status" value="1"/>
</dbReference>
<feature type="domain" description="Spermatogenesis-associated protein 20-like TRX" evidence="2">
    <location>
        <begin position="54"/>
        <end position="220"/>
    </location>
</feature>
<dbReference type="GO" id="GO:0005975">
    <property type="term" value="P:carbohydrate metabolic process"/>
    <property type="evidence" value="ECO:0007669"/>
    <property type="project" value="InterPro"/>
</dbReference>
<accession>A0A1P8WN86</accession>
<dbReference type="KEGG" id="fmr:Fuma_05159"/>
<dbReference type="Gene3D" id="3.40.30.10">
    <property type="entry name" value="Glutaredoxin"/>
    <property type="match status" value="1"/>
</dbReference>
<proteinExistence type="predicted"/>
<dbReference type="InterPro" id="IPR036249">
    <property type="entry name" value="Thioredoxin-like_sf"/>
</dbReference>
<dbReference type="Proteomes" id="UP000187735">
    <property type="component" value="Chromosome"/>
</dbReference>
<evidence type="ECO:0000259" key="2">
    <source>
        <dbReference type="Pfam" id="PF03190"/>
    </source>
</evidence>
<evidence type="ECO:0000313" key="3">
    <source>
        <dbReference type="EMBL" id="APZ95501.1"/>
    </source>
</evidence>
<reference evidence="3 4" key="1">
    <citation type="journal article" date="2016" name="Front. Microbiol.">
        <title>Fuerstia marisgermanicae gen. nov., sp. nov., an Unusual Member of the Phylum Planctomycetes from the German Wadden Sea.</title>
        <authorList>
            <person name="Kohn T."/>
            <person name="Heuer A."/>
            <person name="Jogler M."/>
            <person name="Vollmers J."/>
            <person name="Boedeker C."/>
            <person name="Bunk B."/>
            <person name="Rast P."/>
            <person name="Borchert D."/>
            <person name="Glockner I."/>
            <person name="Freese H.M."/>
            <person name="Klenk H.P."/>
            <person name="Overmann J."/>
            <person name="Kaster A.K."/>
            <person name="Rohde M."/>
            <person name="Wiegand S."/>
            <person name="Jogler C."/>
        </authorList>
    </citation>
    <scope>NUCLEOTIDE SEQUENCE [LARGE SCALE GENOMIC DNA]</scope>
    <source>
        <strain evidence="3 4">NH11</strain>
    </source>
</reference>
<keyword evidence="1" id="KW-0175">Coiled coil</keyword>
<dbReference type="SUPFAM" id="SSF52833">
    <property type="entry name" value="Thioredoxin-like"/>
    <property type="match status" value="1"/>
</dbReference>
<dbReference type="InterPro" id="IPR012341">
    <property type="entry name" value="6hp_glycosidase-like_sf"/>
</dbReference>
<dbReference type="PANTHER" id="PTHR42899">
    <property type="entry name" value="SPERMATOGENESIS-ASSOCIATED PROTEIN 20"/>
    <property type="match status" value="1"/>
</dbReference>
<dbReference type="AlphaFoldDB" id="A0A1P8WN86"/>
<evidence type="ECO:0000313" key="4">
    <source>
        <dbReference type="Proteomes" id="UP000187735"/>
    </source>
</evidence>
<feature type="coiled-coil region" evidence="1">
    <location>
        <begin position="441"/>
        <end position="468"/>
    </location>
</feature>
<dbReference type="SUPFAM" id="SSF48208">
    <property type="entry name" value="Six-hairpin glycosidases"/>
    <property type="match status" value="1"/>
</dbReference>
<dbReference type="EMBL" id="CP017641">
    <property type="protein sequence ID" value="APZ95501.1"/>
    <property type="molecule type" value="Genomic_DNA"/>
</dbReference>
<dbReference type="InterPro" id="IPR024705">
    <property type="entry name" value="Ssp411"/>
</dbReference>
<dbReference type="Pfam" id="PF03190">
    <property type="entry name" value="Thioredox_DsbH"/>
    <property type="match status" value="1"/>
</dbReference>
<organism evidence="3 4">
    <name type="scientific">Fuerstiella marisgermanici</name>
    <dbReference type="NCBI Taxonomy" id="1891926"/>
    <lineage>
        <taxon>Bacteria</taxon>
        <taxon>Pseudomonadati</taxon>
        <taxon>Planctomycetota</taxon>
        <taxon>Planctomycetia</taxon>
        <taxon>Planctomycetales</taxon>
        <taxon>Planctomycetaceae</taxon>
        <taxon>Fuerstiella</taxon>
    </lineage>
</organism>
<keyword evidence="4" id="KW-1185">Reference proteome</keyword>